<dbReference type="InterPro" id="IPR035965">
    <property type="entry name" value="PAS-like_dom_sf"/>
</dbReference>
<keyword evidence="13" id="KW-1185">Reference proteome</keyword>
<dbReference type="Gene3D" id="1.10.287.130">
    <property type="match status" value="1"/>
</dbReference>
<dbReference type="PROSITE" id="PS50109">
    <property type="entry name" value="HIS_KIN"/>
    <property type="match status" value="1"/>
</dbReference>
<feature type="transmembrane region" description="Helical" evidence="10">
    <location>
        <begin position="136"/>
        <end position="156"/>
    </location>
</feature>
<keyword evidence="6 12" id="KW-0418">Kinase</keyword>
<dbReference type="CDD" id="cd00082">
    <property type="entry name" value="HisKA"/>
    <property type="match status" value="1"/>
</dbReference>
<keyword evidence="9" id="KW-0175">Coiled coil</keyword>
<dbReference type="InterPro" id="IPR036890">
    <property type="entry name" value="HATPase_C_sf"/>
</dbReference>
<dbReference type="InterPro" id="IPR005467">
    <property type="entry name" value="His_kinase_dom"/>
</dbReference>
<dbReference type="SMART" id="SM00388">
    <property type="entry name" value="HisKA"/>
    <property type="match status" value="1"/>
</dbReference>
<dbReference type="PANTHER" id="PTHR45453">
    <property type="entry name" value="PHOSPHATE REGULON SENSOR PROTEIN PHOR"/>
    <property type="match status" value="1"/>
</dbReference>
<dbReference type="CDD" id="cd00075">
    <property type="entry name" value="HATPase"/>
    <property type="match status" value="1"/>
</dbReference>
<evidence type="ECO:0000256" key="6">
    <source>
        <dbReference type="ARBA" id="ARBA00022777"/>
    </source>
</evidence>
<dbReference type="EC" id="2.7.13.3" evidence="3"/>
<evidence type="ECO:0000256" key="5">
    <source>
        <dbReference type="ARBA" id="ARBA00022679"/>
    </source>
</evidence>
<comment type="caution">
    <text evidence="12">The sequence shown here is derived from an EMBL/GenBank/DDBJ whole genome shotgun (WGS) entry which is preliminary data.</text>
</comment>
<dbReference type="Pfam" id="PF00512">
    <property type="entry name" value="HisKA"/>
    <property type="match status" value="1"/>
</dbReference>
<name>A0ABW4JBE7_9LACO</name>
<dbReference type="Gene3D" id="3.30.565.10">
    <property type="entry name" value="Histidine kinase-like ATPase, C-terminal domain"/>
    <property type="match status" value="1"/>
</dbReference>
<evidence type="ECO:0000256" key="3">
    <source>
        <dbReference type="ARBA" id="ARBA00012438"/>
    </source>
</evidence>
<evidence type="ECO:0000256" key="7">
    <source>
        <dbReference type="ARBA" id="ARBA00023012"/>
    </source>
</evidence>
<protein>
    <recommendedName>
        <fullName evidence="3">histidine kinase</fullName>
        <ecNumber evidence="3">2.7.13.3</ecNumber>
    </recommendedName>
</protein>
<dbReference type="PANTHER" id="PTHR45453:SF1">
    <property type="entry name" value="PHOSPHATE REGULON SENSOR PROTEIN PHOR"/>
    <property type="match status" value="1"/>
</dbReference>
<dbReference type="SUPFAM" id="SSF55785">
    <property type="entry name" value="PYP-like sensor domain (PAS domain)"/>
    <property type="match status" value="1"/>
</dbReference>
<keyword evidence="5" id="KW-0808">Transferase</keyword>
<evidence type="ECO:0000256" key="4">
    <source>
        <dbReference type="ARBA" id="ARBA00022553"/>
    </source>
</evidence>
<dbReference type="InterPro" id="IPR000014">
    <property type="entry name" value="PAS"/>
</dbReference>
<evidence type="ECO:0000256" key="10">
    <source>
        <dbReference type="SAM" id="Phobius"/>
    </source>
</evidence>
<evidence type="ECO:0000259" key="11">
    <source>
        <dbReference type="PROSITE" id="PS50109"/>
    </source>
</evidence>
<reference evidence="13" key="1">
    <citation type="journal article" date="2019" name="Int. J. Syst. Evol. Microbiol.">
        <title>The Global Catalogue of Microorganisms (GCM) 10K type strain sequencing project: providing services to taxonomists for standard genome sequencing and annotation.</title>
        <authorList>
            <consortium name="The Broad Institute Genomics Platform"/>
            <consortium name="The Broad Institute Genome Sequencing Center for Infectious Disease"/>
            <person name="Wu L."/>
            <person name="Ma J."/>
        </authorList>
    </citation>
    <scope>NUCLEOTIDE SEQUENCE [LARGE SCALE GENOMIC DNA]</scope>
    <source>
        <strain evidence="13">CCM 8896</strain>
    </source>
</reference>
<feature type="transmembrane region" description="Helical" evidence="10">
    <location>
        <begin position="12"/>
        <end position="32"/>
    </location>
</feature>
<dbReference type="SUPFAM" id="SSF47384">
    <property type="entry name" value="Homodimeric domain of signal transducing histidine kinase"/>
    <property type="match status" value="1"/>
</dbReference>
<dbReference type="InterPro" id="IPR050351">
    <property type="entry name" value="BphY/WalK/GraS-like"/>
</dbReference>
<dbReference type="EMBL" id="JBHTOP010000026">
    <property type="protein sequence ID" value="MFD1672505.1"/>
    <property type="molecule type" value="Genomic_DNA"/>
</dbReference>
<dbReference type="SUPFAM" id="SSF55874">
    <property type="entry name" value="ATPase domain of HSP90 chaperone/DNA topoisomerase II/histidine kinase"/>
    <property type="match status" value="1"/>
</dbReference>
<proteinExistence type="predicted"/>
<comment type="subcellular location">
    <subcellularLocation>
        <location evidence="2">Membrane</location>
    </subcellularLocation>
</comment>
<dbReference type="Gene3D" id="3.30.450.20">
    <property type="entry name" value="PAS domain"/>
    <property type="match status" value="1"/>
</dbReference>
<dbReference type="Pfam" id="PF02518">
    <property type="entry name" value="HATPase_c"/>
    <property type="match status" value="1"/>
</dbReference>
<dbReference type="PRINTS" id="PR00344">
    <property type="entry name" value="BCTRLSENSOR"/>
</dbReference>
<dbReference type="Pfam" id="PF13188">
    <property type="entry name" value="PAS_8"/>
    <property type="match status" value="1"/>
</dbReference>
<dbReference type="InterPro" id="IPR004358">
    <property type="entry name" value="Sig_transdc_His_kin-like_C"/>
</dbReference>
<evidence type="ECO:0000256" key="9">
    <source>
        <dbReference type="SAM" id="Coils"/>
    </source>
</evidence>
<dbReference type="GO" id="GO:0016301">
    <property type="term" value="F:kinase activity"/>
    <property type="evidence" value="ECO:0007669"/>
    <property type="project" value="UniProtKB-KW"/>
</dbReference>
<dbReference type="Proteomes" id="UP001597267">
    <property type="component" value="Unassembled WGS sequence"/>
</dbReference>
<comment type="catalytic activity">
    <reaction evidence="1">
        <text>ATP + protein L-histidine = ADP + protein N-phospho-L-histidine.</text>
        <dbReference type="EC" id="2.7.13.3"/>
    </reaction>
</comment>
<feature type="domain" description="Histidine kinase" evidence="11">
    <location>
        <begin position="340"/>
        <end position="555"/>
    </location>
</feature>
<dbReference type="InterPro" id="IPR036097">
    <property type="entry name" value="HisK_dim/P_sf"/>
</dbReference>
<evidence type="ECO:0000313" key="12">
    <source>
        <dbReference type="EMBL" id="MFD1672505.1"/>
    </source>
</evidence>
<evidence type="ECO:0000256" key="1">
    <source>
        <dbReference type="ARBA" id="ARBA00000085"/>
    </source>
</evidence>
<dbReference type="SMART" id="SM00387">
    <property type="entry name" value="HATPase_c"/>
    <property type="match status" value="1"/>
</dbReference>
<keyword evidence="10" id="KW-0812">Transmembrane</keyword>
<keyword evidence="8 10" id="KW-0472">Membrane</keyword>
<keyword evidence="7" id="KW-0902">Two-component regulatory system</keyword>
<feature type="coiled-coil region" evidence="9">
    <location>
        <begin position="153"/>
        <end position="180"/>
    </location>
</feature>
<dbReference type="RefSeq" id="WP_125712024.1">
    <property type="nucleotide sequence ID" value="NZ_JBHTOP010000026.1"/>
</dbReference>
<evidence type="ECO:0000256" key="2">
    <source>
        <dbReference type="ARBA" id="ARBA00004370"/>
    </source>
</evidence>
<keyword evidence="10" id="KW-1133">Transmembrane helix</keyword>
<dbReference type="InterPro" id="IPR003661">
    <property type="entry name" value="HisK_dim/P_dom"/>
</dbReference>
<dbReference type="NCBIfam" id="NF046044">
    <property type="entry name" value="PnpS"/>
    <property type="match status" value="1"/>
</dbReference>
<evidence type="ECO:0000256" key="8">
    <source>
        <dbReference type="ARBA" id="ARBA00023136"/>
    </source>
</evidence>
<keyword evidence="4" id="KW-0597">Phosphoprotein</keyword>
<evidence type="ECO:0000313" key="13">
    <source>
        <dbReference type="Proteomes" id="UP001597267"/>
    </source>
</evidence>
<dbReference type="InterPro" id="IPR003594">
    <property type="entry name" value="HATPase_dom"/>
</dbReference>
<sequence>MNRRTPLAKVSLAVFVAILIYIVAIFVTNTVVQNQQEQYLKREAQNYELLSDEKTDVNDWLSHSKITVVTHQNNASSNFKTATQDIISHGLVNKNKPFAKQTISGDVYLAYADYTEVGNPTIFYMEKNSIWSFMPAAFWLLTAVYFLMILGLLIAAQRRRKALRETLDTLIQNVHRIRHKDNPEPLILDLDNVLYPLSEEVNKLDRDVAHLNEKIAARTESFSRLIDHLPMGVMLLDMDGNVQLLNQSMCDLLNIEDTSLPHPFIDDVKTYKLSQMIEHTIRSQRNHHGEVQLVQQSVRYVDANVIQLGQDRVKPQVLVLLYDLTDIRRIEQMQLDFVGNVSHELKTPVTAISGFAETLMQQADMSEEDRNEFIRIIYNESNRLNQLIQDILELSKLDEHFNIKPAEINVKESIQRTLNSLKPAIDKRQLEIDLNGKDDVKLTIDPVQFEQVIKNLLSNAIYYNKPEGKIAINFAEGTENIHISIADTGVGLKEDAQTRIFERFYRVDKSRSYNNGGTGLGLSIVKEIVDNYGGALAVTSQYGVGSTFSIKLPKA</sequence>
<organism evidence="12 13">
    <name type="scientific">Agrilactobacillus yilanensis</name>
    <dbReference type="NCBI Taxonomy" id="2485997"/>
    <lineage>
        <taxon>Bacteria</taxon>
        <taxon>Bacillati</taxon>
        <taxon>Bacillota</taxon>
        <taxon>Bacilli</taxon>
        <taxon>Lactobacillales</taxon>
        <taxon>Lactobacillaceae</taxon>
        <taxon>Agrilactobacillus</taxon>
    </lineage>
</organism>
<dbReference type="SMART" id="SM00091">
    <property type="entry name" value="PAS"/>
    <property type="match status" value="1"/>
</dbReference>
<accession>A0ABW4JBE7</accession>
<gene>
    <name evidence="12" type="primary">pnpS</name>
    <name evidence="12" type="ORF">ACFQ5M_10370</name>
</gene>